<feature type="domain" description="C2H2-type" evidence="10">
    <location>
        <begin position="1206"/>
        <end position="1233"/>
    </location>
</feature>
<feature type="domain" description="C2H2-type" evidence="10">
    <location>
        <begin position="1262"/>
        <end position="1290"/>
    </location>
</feature>
<evidence type="ECO:0000313" key="12">
    <source>
        <dbReference type="Proteomes" id="UP001497623"/>
    </source>
</evidence>
<dbReference type="GO" id="GO:0005634">
    <property type="term" value="C:nucleus"/>
    <property type="evidence" value="ECO:0007669"/>
    <property type="project" value="UniProtKB-SubCell"/>
</dbReference>
<dbReference type="PROSITE" id="PS00028">
    <property type="entry name" value="ZINC_FINGER_C2H2_1"/>
    <property type="match status" value="6"/>
</dbReference>
<feature type="region of interest" description="Disordered" evidence="9">
    <location>
        <begin position="1346"/>
        <end position="1367"/>
    </location>
</feature>
<proteinExistence type="predicted"/>
<dbReference type="Pfam" id="PF00096">
    <property type="entry name" value="zf-C2H2"/>
    <property type="match status" value="2"/>
</dbReference>
<feature type="compositionally biased region" description="Low complexity" evidence="9">
    <location>
        <begin position="1012"/>
        <end position="1021"/>
    </location>
</feature>
<gene>
    <name evidence="11" type="ORF">MNOR_LOCUS35147</name>
</gene>
<keyword evidence="12" id="KW-1185">Reference proteome</keyword>
<sequence length="1372" mass="152351">MGNNIQLGSNGLSYLIPSSGGLMLASPSASQTLIVQNPPHTSTAATPSTSPIKYQRTLAPLPSSLPPPVANSISVPTPSSLRKETTEPVYVQEELPTYQQYQQQQLQSQIAQQIQNQQQELLQKQQQQQQAQNAQYQLQIENSVASVINGSERSRSRENINEDCQPSQSQSEKKTKEQLLDDKATIQIGKNVSISIPLDLIGRKGRLKEIINQELVRAILMNDDSDEEDEVNSSRNPKNTPKKSKECQQQSSGNAVQYAVKKEKSEPEFSYQNPIPGTSTRGQNSAITGQTSKPARCITPDPLDVGNYSRSVTLIGGNQQWNKDGPISLERKPKLPESSEYSGIHIDHNVPSPAQNITIENSMEDSMSQEGILSPYIIVDSPMEVIAASSLQMASQEVRDAELLQNSNSSIASITEKCIPDPGLFPGRSQVTIATAKLNKNFDMNNSDVDNESTSNLNTVDLDDINNLASTETLGNSRKDFGPGTSSDLGSDTEPPLNFLGSDKSFNLLGDGSLEEMVYGEEQVLGAVEEVFAGGASTSYPGPSNFDSVGSLNLSTSKLISPSRKNNNAYLNMYTPEDPTAAAIEEVVHVLREKTGKALLDLRRCKEDIKVTGPMSLSLSQSNNQQGSYHPLLMSSTSCNKNNQQIVVQHQSFQAPSTSKQPPSYIRKIEGENSNMDKYEEEMMDDPGSVESFMSSEGELVINEEGHLFDADLASSSGTTAAEEVMSLKATETLADSDSERATPHEELQDMMFYERSCMFAGEPGPANLSPRSYPMDTSAYHVMGPTIITNLDHNTQVSGVEGASMAVSSSDVVELSSNETTLSIADDIQSDLHTAYLGINYDNTMSIAHLFSQRDHQQQQLQQHQQQQYLTSQMQVQQHQQITGLASTGQMITSMAGNNTVMTSMSSGIQGNCKAEFKTNYNIKAEQAETKDYSMLSQVVVLESEPLVCQAAPPGPQSPVASTSGVQQRTTSAFTPAPKPSPNNQKLSQMRDDEEYDFEYESDCFGDSDSDGNGTSGRSGPLDLDHWKCSVCNKMFKSLKEKLLHAGHHSPCAVIKDGFSLAMKLEQKHVKICLENEREDFDEQDQQDIDDPILIKGKIHSAAMSVLEKMAITSSESGDLKEYKCLECKSLYSTAEELFIHRKMVFNSKVICQICHEKLESRMQKTKHLRTHGPEDLRCLICDRQFNTRYSWSQHQLFHMGLVMFECKECGRRFQRRSELEVHSRIHTGERPYQCVSCSSAFVTTQALKRHLTTHMEGQEVECEVCHKTYKNSVCLNKHRQKVHSKGKGKAKVRRDFLCRYEQCTEVYPSERKLAWHQETHERWPKKCQQCGECFIHQSSLTKHIRQQHNPHHQTPDGKQENNTACPVCRK</sequence>
<evidence type="ECO:0000259" key="10">
    <source>
        <dbReference type="PROSITE" id="PS50157"/>
    </source>
</evidence>
<feature type="compositionally biased region" description="Polar residues" evidence="9">
    <location>
        <begin position="270"/>
        <end position="293"/>
    </location>
</feature>
<feature type="region of interest" description="Disordered" evidence="9">
    <location>
        <begin position="1002"/>
        <end position="1021"/>
    </location>
</feature>
<evidence type="ECO:0000256" key="8">
    <source>
        <dbReference type="SAM" id="Coils"/>
    </source>
</evidence>
<dbReference type="GO" id="GO:0008270">
    <property type="term" value="F:zinc ion binding"/>
    <property type="evidence" value="ECO:0007669"/>
    <property type="project" value="UniProtKB-KW"/>
</dbReference>
<feature type="coiled-coil region" evidence="8">
    <location>
        <begin position="107"/>
        <end position="139"/>
    </location>
</feature>
<dbReference type="InterPro" id="IPR036236">
    <property type="entry name" value="Znf_C2H2_sf"/>
</dbReference>
<dbReference type="GO" id="GO:0043565">
    <property type="term" value="F:sequence-specific DNA binding"/>
    <property type="evidence" value="ECO:0007669"/>
    <property type="project" value="TreeGrafter"/>
</dbReference>
<keyword evidence="3" id="KW-0677">Repeat</keyword>
<comment type="subcellular location">
    <subcellularLocation>
        <location evidence="1">Nucleus</location>
    </subcellularLocation>
</comment>
<accession>A0AAV2SAS0</accession>
<evidence type="ECO:0000256" key="9">
    <source>
        <dbReference type="SAM" id="MobiDB-lite"/>
    </source>
</evidence>
<dbReference type="Proteomes" id="UP001497623">
    <property type="component" value="Unassembled WGS sequence"/>
</dbReference>
<keyword evidence="8" id="KW-0175">Coiled coil</keyword>
<name>A0AAV2SAS0_MEGNR</name>
<evidence type="ECO:0000256" key="7">
    <source>
        <dbReference type="PROSITE-ProRule" id="PRU00042"/>
    </source>
</evidence>
<evidence type="ECO:0000256" key="2">
    <source>
        <dbReference type="ARBA" id="ARBA00022723"/>
    </source>
</evidence>
<keyword evidence="2" id="KW-0479">Metal-binding</keyword>
<protein>
    <recommendedName>
        <fullName evidence="10">C2H2-type domain-containing protein</fullName>
    </recommendedName>
</protein>
<feature type="compositionally biased region" description="Acidic residues" evidence="9">
    <location>
        <begin position="1002"/>
        <end position="1011"/>
    </location>
</feature>
<dbReference type="PANTHER" id="PTHR24408:SF58">
    <property type="entry name" value="TRANSCRIPTION FACTOR (TFIIIA), PUTATIVE (AFU_ORTHOLOGUE AFUA_1G05150)-RELATED"/>
    <property type="match status" value="1"/>
</dbReference>
<reference evidence="11 12" key="1">
    <citation type="submission" date="2024-05" db="EMBL/GenBank/DDBJ databases">
        <authorList>
            <person name="Wallberg A."/>
        </authorList>
    </citation>
    <scope>NUCLEOTIDE SEQUENCE [LARGE SCALE GENOMIC DNA]</scope>
</reference>
<feature type="domain" description="C2H2-type" evidence="10">
    <location>
        <begin position="1327"/>
        <end position="1355"/>
    </location>
</feature>
<evidence type="ECO:0000256" key="6">
    <source>
        <dbReference type="ARBA" id="ARBA00023242"/>
    </source>
</evidence>
<evidence type="ECO:0000256" key="4">
    <source>
        <dbReference type="ARBA" id="ARBA00022771"/>
    </source>
</evidence>
<dbReference type="FunFam" id="3.30.160.60:FF:000446">
    <property type="entry name" value="Zinc finger protein"/>
    <property type="match status" value="1"/>
</dbReference>
<dbReference type="InterPro" id="IPR013087">
    <property type="entry name" value="Znf_C2H2_type"/>
</dbReference>
<evidence type="ECO:0000256" key="5">
    <source>
        <dbReference type="ARBA" id="ARBA00022833"/>
    </source>
</evidence>
<keyword evidence="4 7" id="KW-0863">Zinc-finger</keyword>
<dbReference type="FunFam" id="3.30.160.60:FF:001498">
    <property type="entry name" value="Zinc finger protein 404"/>
    <property type="match status" value="1"/>
</dbReference>
<comment type="caution">
    <text evidence="11">The sequence shown here is derived from an EMBL/GenBank/DDBJ whole genome shotgun (WGS) entry which is preliminary data.</text>
</comment>
<dbReference type="EMBL" id="CAXKWB010057331">
    <property type="protein sequence ID" value="CAL4179433.1"/>
    <property type="molecule type" value="Genomic_DNA"/>
</dbReference>
<dbReference type="Gene3D" id="3.30.160.60">
    <property type="entry name" value="Classic Zinc Finger"/>
    <property type="match status" value="3"/>
</dbReference>
<keyword evidence="6" id="KW-0539">Nucleus</keyword>
<feature type="domain" description="C2H2-type" evidence="10">
    <location>
        <begin position="1234"/>
        <end position="1261"/>
    </location>
</feature>
<evidence type="ECO:0000256" key="3">
    <source>
        <dbReference type="ARBA" id="ARBA00022737"/>
    </source>
</evidence>
<evidence type="ECO:0000313" key="11">
    <source>
        <dbReference type="EMBL" id="CAL4179433.1"/>
    </source>
</evidence>
<evidence type="ECO:0000256" key="1">
    <source>
        <dbReference type="ARBA" id="ARBA00004123"/>
    </source>
</evidence>
<dbReference type="SUPFAM" id="SSF57667">
    <property type="entry name" value="beta-beta-alpha zinc fingers"/>
    <property type="match status" value="3"/>
</dbReference>
<feature type="region of interest" description="Disordered" evidence="9">
    <location>
        <begin position="150"/>
        <end position="176"/>
    </location>
</feature>
<dbReference type="PROSITE" id="PS50157">
    <property type="entry name" value="ZINC_FINGER_C2H2_2"/>
    <property type="match status" value="4"/>
</dbReference>
<dbReference type="SMART" id="SM00355">
    <property type="entry name" value="ZnF_C2H2"/>
    <property type="match status" value="9"/>
</dbReference>
<organism evidence="11 12">
    <name type="scientific">Meganyctiphanes norvegica</name>
    <name type="common">Northern krill</name>
    <name type="synonym">Thysanopoda norvegica</name>
    <dbReference type="NCBI Taxonomy" id="48144"/>
    <lineage>
        <taxon>Eukaryota</taxon>
        <taxon>Metazoa</taxon>
        <taxon>Ecdysozoa</taxon>
        <taxon>Arthropoda</taxon>
        <taxon>Crustacea</taxon>
        <taxon>Multicrustacea</taxon>
        <taxon>Malacostraca</taxon>
        <taxon>Eumalacostraca</taxon>
        <taxon>Eucarida</taxon>
        <taxon>Euphausiacea</taxon>
        <taxon>Euphausiidae</taxon>
        <taxon>Meganyctiphanes</taxon>
    </lineage>
</organism>
<dbReference type="GO" id="GO:0000981">
    <property type="term" value="F:DNA-binding transcription factor activity, RNA polymerase II-specific"/>
    <property type="evidence" value="ECO:0007669"/>
    <property type="project" value="TreeGrafter"/>
</dbReference>
<feature type="compositionally biased region" description="Polar residues" evidence="9">
    <location>
        <begin position="960"/>
        <end position="975"/>
    </location>
</feature>
<feature type="region of interest" description="Disordered" evidence="9">
    <location>
        <begin position="225"/>
        <end position="296"/>
    </location>
</feature>
<dbReference type="PANTHER" id="PTHR24408">
    <property type="entry name" value="ZINC FINGER PROTEIN"/>
    <property type="match status" value="1"/>
</dbReference>
<feature type="region of interest" description="Disordered" evidence="9">
    <location>
        <begin position="471"/>
        <end position="494"/>
    </location>
</feature>
<feature type="non-terminal residue" evidence="11">
    <location>
        <position position="1372"/>
    </location>
</feature>
<feature type="region of interest" description="Disordered" evidence="9">
    <location>
        <begin position="952"/>
        <end position="992"/>
    </location>
</feature>
<keyword evidence="5" id="KW-0862">Zinc</keyword>